<dbReference type="AlphaFoldDB" id="A0A2S4W910"/>
<sequence length="288" mass="32109">MTPIEDGGFPPEEKAERPKGKNMNKENRKVRKEYNGSPGEDQLGEDKGVVAETDLNDARKSGSPTQDSLSIVGNTPKNNKKKSRKGRKKPSSSISSLNDATNRPIPGSGQVLPIDKDSSPMKIPSPSLTLNKKIDDRLDRQGMSGKKTSTNLATRSNQEAVREVSRAQEAFEPFVEKENKDEIYPGVIKPRWSAIELEDISSLEKPIRDFLANKKQVDMVDVELDPVEISDATFRILENHLKPSELEELPSSWKTRSKDIQITSVPVEFRSKTLPSNSSETLLKDEQI</sequence>
<reference evidence="3" key="3">
    <citation type="journal article" date="2018" name="Mol. Plant Microbe Interact.">
        <title>Genome sequence resources for the wheat stripe rust pathogen (Puccinia striiformis f. sp. tritici) and the barley stripe rust pathogen (Puccinia striiformis f. sp. hordei).</title>
        <authorList>
            <person name="Xia C."/>
            <person name="Wang M."/>
            <person name="Yin C."/>
            <person name="Cornejo O.E."/>
            <person name="Hulbert S.H."/>
            <person name="Chen X."/>
        </authorList>
    </citation>
    <scope>NUCLEOTIDE SEQUENCE [LARGE SCALE GENOMIC DNA]</scope>
    <source>
        <strain evidence="3">93TX-2</strain>
    </source>
</reference>
<gene>
    <name evidence="2" type="ORF">PSHT_06018</name>
</gene>
<feature type="compositionally biased region" description="Polar residues" evidence="1">
    <location>
        <begin position="62"/>
        <end position="75"/>
    </location>
</feature>
<protein>
    <submittedName>
        <fullName evidence="2">Uncharacterized protein</fullName>
    </submittedName>
</protein>
<name>A0A2S4W910_9BASI</name>
<dbReference type="VEuPathDB" id="FungiDB:PSTT_00431"/>
<organism evidence="2 3">
    <name type="scientific">Puccinia striiformis</name>
    <dbReference type="NCBI Taxonomy" id="27350"/>
    <lineage>
        <taxon>Eukaryota</taxon>
        <taxon>Fungi</taxon>
        <taxon>Dikarya</taxon>
        <taxon>Basidiomycota</taxon>
        <taxon>Pucciniomycotina</taxon>
        <taxon>Pucciniomycetes</taxon>
        <taxon>Pucciniales</taxon>
        <taxon>Pucciniaceae</taxon>
        <taxon>Puccinia</taxon>
    </lineage>
</organism>
<feature type="compositionally biased region" description="Polar residues" evidence="1">
    <location>
        <begin position="146"/>
        <end position="159"/>
    </location>
</feature>
<proteinExistence type="predicted"/>
<evidence type="ECO:0000313" key="3">
    <source>
        <dbReference type="Proteomes" id="UP000238274"/>
    </source>
</evidence>
<keyword evidence="3" id="KW-1185">Reference proteome</keyword>
<evidence type="ECO:0000313" key="2">
    <source>
        <dbReference type="EMBL" id="POW18250.1"/>
    </source>
</evidence>
<dbReference type="Proteomes" id="UP000238274">
    <property type="component" value="Unassembled WGS sequence"/>
</dbReference>
<dbReference type="VEuPathDB" id="FungiDB:PSHT_06018"/>
<feature type="compositionally biased region" description="Basic residues" evidence="1">
    <location>
        <begin position="78"/>
        <end position="90"/>
    </location>
</feature>
<feature type="region of interest" description="Disordered" evidence="1">
    <location>
        <begin position="1"/>
        <end position="160"/>
    </location>
</feature>
<reference evidence="3" key="2">
    <citation type="journal article" date="2018" name="BMC Genomics">
        <title>Genomic insights into host adaptation between the wheat stripe rust pathogen (Puccinia striiformis f. sp. tritici) and the barley stripe rust pathogen (Puccinia striiformis f. sp. hordei).</title>
        <authorList>
            <person name="Xia C."/>
            <person name="Wang M."/>
            <person name="Yin C."/>
            <person name="Cornejo O.E."/>
            <person name="Hulbert S.H."/>
            <person name="Chen X."/>
        </authorList>
    </citation>
    <scope>NUCLEOTIDE SEQUENCE [LARGE SCALE GENOMIC DNA]</scope>
    <source>
        <strain evidence="3">93TX-2</strain>
    </source>
</reference>
<comment type="caution">
    <text evidence="2">The sequence shown here is derived from an EMBL/GenBank/DDBJ whole genome shotgun (WGS) entry which is preliminary data.</text>
</comment>
<feature type="compositionally biased region" description="Basic and acidic residues" evidence="1">
    <location>
        <begin position="11"/>
        <end position="27"/>
    </location>
</feature>
<accession>A0A2S4W910</accession>
<reference evidence="2 3" key="1">
    <citation type="submission" date="2017-12" db="EMBL/GenBank/DDBJ databases">
        <title>Gene loss provides genomic basis for host adaptation in cereal stripe rust fungi.</title>
        <authorList>
            <person name="Xia C."/>
        </authorList>
    </citation>
    <scope>NUCLEOTIDE SEQUENCE [LARGE SCALE GENOMIC DNA]</scope>
    <source>
        <strain evidence="2 3">93TX-2</strain>
    </source>
</reference>
<dbReference type="EMBL" id="PKSM01000068">
    <property type="protein sequence ID" value="POW18250.1"/>
    <property type="molecule type" value="Genomic_DNA"/>
</dbReference>
<evidence type="ECO:0000256" key="1">
    <source>
        <dbReference type="SAM" id="MobiDB-lite"/>
    </source>
</evidence>